<dbReference type="OMA" id="HINRTTY"/>
<dbReference type="Proteomes" id="UP000688137">
    <property type="component" value="Unassembled WGS sequence"/>
</dbReference>
<evidence type="ECO:0000313" key="3">
    <source>
        <dbReference type="Proteomes" id="UP000688137"/>
    </source>
</evidence>
<proteinExistence type="predicted"/>
<sequence>MNQNIKDNLCRFFKAEGTYKEVKPYLEKIQQKDQQYYEPICQAIVSAFKEQNPIQCFLAARMAKEAIEKQNNDFLTVFQDICLQEYEQLAGDTLNIRLHDKANQFFKRSNDASSYGISFFHLILESIHFWARQYQKKNDGFTPTKFYQTYQNLLNKGIQFPQANYFQAQAQAQPTTNNNNQNMIVNQLDIVNDLENQLKLMKEQHEIELSIREQTYAIELYNLKEENNNYKNFKQILDEQIQDYKRNEDKHKKVQQEFQKAQIQLKQLENEVKNSKLQEEQLQKELREKKNLQYQMQQQNEQIKELQQNNQILKDKIQQQENRIQPQNDLLFQNQIKELQNQIKELQKNNITLKTELDNKIKEIQEQKIQCLEQEQNIYQLKLQLKAKEKLNSEANGYKNYEEKQIIQKYEQNIQDLKRSIQQLEGENKSYVQNLQQQQKKNQNLEVQILNTQQKQLAYENKIKELQEQLDQLKQISPIRSNSSRAQIKQPSATQFQNFFPAELSKKYIKNFNLHYDFQEDFNQLFTKPKPIEVENINATLFFPYKTPEQYYSSCPVRQHKGTEITYRNQISELKDLKQKNKYLFQIFHVNRTTNYFIDLPSIQVAIVKQVQKLGDQYQICFGIYFKTEEQSINLSGKFIIQDRMFYCFSSPQTDFNFTLTKKQQYILEYSINDKCKELEELLVLEISYKEKIQQLFLPISLLGLIDFQQVTKETFKKCWKQFQILRSKKFNYNSYVLPQYDSILHISKCFILINKEKLMPYLQGIDEIKYGVQFKLLGSQLEGLLKFEFIPQNQMIIYLGVRKEKYHQFQYLINKIINSYHSIFQTL</sequence>
<dbReference type="PANTHER" id="PTHR45615">
    <property type="entry name" value="MYOSIN HEAVY CHAIN, NON-MUSCLE"/>
    <property type="match status" value="1"/>
</dbReference>
<accession>A0A8S1KG64</accession>
<gene>
    <name evidence="2" type="ORF">PPRIM_AZ9-3.1.T0200040</name>
</gene>
<dbReference type="AlphaFoldDB" id="A0A8S1KG64"/>
<evidence type="ECO:0000256" key="1">
    <source>
        <dbReference type="SAM" id="Coils"/>
    </source>
</evidence>
<dbReference type="PANTHER" id="PTHR45615:SF63">
    <property type="entry name" value="CHROMOSOME UNDETERMINED SCAFFOLD_10, WHOLE GENOME SHOTGUN SEQUENCE"/>
    <property type="match status" value="1"/>
</dbReference>
<reference evidence="2" key="1">
    <citation type="submission" date="2021-01" db="EMBL/GenBank/DDBJ databases">
        <authorList>
            <consortium name="Genoscope - CEA"/>
            <person name="William W."/>
        </authorList>
    </citation>
    <scope>NUCLEOTIDE SEQUENCE</scope>
</reference>
<feature type="coiled-coil region" evidence="1">
    <location>
        <begin position="184"/>
        <end position="476"/>
    </location>
</feature>
<keyword evidence="3" id="KW-1185">Reference proteome</keyword>
<dbReference type="EMBL" id="CAJJDM010000017">
    <property type="protein sequence ID" value="CAD8052865.1"/>
    <property type="molecule type" value="Genomic_DNA"/>
</dbReference>
<name>A0A8S1KG64_PARPR</name>
<evidence type="ECO:0000313" key="2">
    <source>
        <dbReference type="EMBL" id="CAD8052865.1"/>
    </source>
</evidence>
<keyword evidence="1" id="KW-0175">Coiled coil</keyword>
<comment type="caution">
    <text evidence="2">The sequence shown here is derived from an EMBL/GenBank/DDBJ whole genome shotgun (WGS) entry which is preliminary data.</text>
</comment>
<organism evidence="2 3">
    <name type="scientific">Paramecium primaurelia</name>
    <dbReference type="NCBI Taxonomy" id="5886"/>
    <lineage>
        <taxon>Eukaryota</taxon>
        <taxon>Sar</taxon>
        <taxon>Alveolata</taxon>
        <taxon>Ciliophora</taxon>
        <taxon>Intramacronucleata</taxon>
        <taxon>Oligohymenophorea</taxon>
        <taxon>Peniculida</taxon>
        <taxon>Parameciidae</taxon>
        <taxon>Paramecium</taxon>
    </lineage>
</organism>
<protein>
    <submittedName>
        <fullName evidence="2">Uncharacterized protein</fullName>
    </submittedName>
</protein>